<dbReference type="GO" id="GO:0016020">
    <property type="term" value="C:membrane"/>
    <property type="evidence" value="ECO:0007669"/>
    <property type="project" value="TreeGrafter"/>
</dbReference>
<comment type="caution">
    <text evidence="2">The sequence shown here is derived from an EMBL/GenBank/DDBJ whole genome shotgun (WGS) entry which is preliminary data.</text>
</comment>
<feature type="domain" description="Exocyst complex subunit EXOC6/Sec15 C-terminal" evidence="1">
    <location>
        <begin position="13"/>
        <end position="67"/>
    </location>
</feature>
<dbReference type="InterPro" id="IPR007225">
    <property type="entry name" value="EXOC6/Sec15"/>
</dbReference>
<protein>
    <submittedName>
        <fullName evidence="2">Exocyst complex component</fullName>
    </submittedName>
</protein>
<accession>A0A7J6UYF5</accession>
<evidence type="ECO:0000313" key="3">
    <source>
        <dbReference type="Proteomes" id="UP000554482"/>
    </source>
</evidence>
<dbReference type="GO" id="GO:0000145">
    <property type="term" value="C:exocyst"/>
    <property type="evidence" value="ECO:0007669"/>
    <property type="project" value="TreeGrafter"/>
</dbReference>
<dbReference type="InterPro" id="IPR046361">
    <property type="entry name" value="EXOC6/Sec15_C"/>
</dbReference>
<proteinExistence type="predicted"/>
<reference evidence="2 3" key="1">
    <citation type="submission" date="2020-06" db="EMBL/GenBank/DDBJ databases">
        <title>Transcriptomic and genomic resources for Thalictrum thalictroides and T. hernandezii: Facilitating candidate gene discovery in an emerging model plant lineage.</title>
        <authorList>
            <person name="Arias T."/>
            <person name="Riano-Pachon D.M."/>
            <person name="Di Stilio V.S."/>
        </authorList>
    </citation>
    <scope>NUCLEOTIDE SEQUENCE [LARGE SCALE GENOMIC DNA]</scope>
    <source>
        <strain evidence="3">cv. WT478/WT964</strain>
        <tissue evidence="2">Leaves</tissue>
    </source>
</reference>
<gene>
    <name evidence="2" type="ORF">FRX31_032774</name>
</gene>
<dbReference type="PANTHER" id="PTHR12702:SF0">
    <property type="entry name" value="EXOCYST COMPLEX COMPONENT 6"/>
    <property type="match status" value="1"/>
</dbReference>
<evidence type="ECO:0000313" key="2">
    <source>
        <dbReference type="EMBL" id="KAF5177639.1"/>
    </source>
</evidence>
<keyword evidence="3" id="KW-1185">Reference proteome</keyword>
<organism evidence="2 3">
    <name type="scientific">Thalictrum thalictroides</name>
    <name type="common">Rue-anemone</name>
    <name type="synonym">Anemone thalictroides</name>
    <dbReference type="NCBI Taxonomy" id="46969"/>
    <lineage>
        <taxon>Eukaryota</taxon>
        <taxon>Viridiplantae</taxon>
        <taxon>Streptophyta</taxon>
        <taxon>Embryophyta</taxon>
        <taxon>Tracheophyta</taxon>
        <taxon>Spermatophyta</taxon>
        <taxon>Magnoliopsida</taxon>
        <taxon>Ranunculales</taxon>
        <taxon>Ranunculaceae</taxon>
        <taxon>Thalictroideae</taxon>
        <taxon>Thalictrum</taxon>
    </lineage>
</organism>
<dbReference type="GO" id="GO:0090522">
    <property type="term" value="P:vesicle tethering involved in exocytosis"/>
    <property type="evidence" value="ECO:0007669"/>
    <property type="project" value="InterPro"/>
</dbReference>
<dbReference type="OrthoDB" id="10267033at2759"/>
<dbReference type="AlphaFoldDB" id="A0A7J6UYF5"/>
<dbReference type="EMBL" id="JABWDY010041106">
    <property type="protein sequence ID" value="KAF5177639.1"/>
    <property type="molecule type" value="Genomic_DNA"/>
</dbReference>
<dbReference type="GO" id="GO:0006893">
    <property type="term" value="P:Golgi to plasma membrane transport"/>
    <property type="evidence" value="ECO:0007669"/>
    <property type="project" value="TreeGrafter"/>
</dbReference>
<dbReference type="Proteomes" id="UP000554482">
    <property type="component" value="Unassembled WGS sequence"/>
</dbReference>
<dbReference type="Pfam" id="PF04091">
    <property type="entry name" value="Sec15_C"/>
    <property type="match status" value="1"/>
</dbReference>
<sequence length="98" mass="11235">MLHPSLPLCLMCTCRIVRSFIEDSVSYLSYGGRMSFYDVVKKYLDKLLIDVLNEEALLKTINSPTTGVSKGRVAFFFCRQPNSTVEYLYAWLRSLVLV</sequence>
<dbReference type="PANTHER" id="PTHR12702">
    <property type="entry name" value="SEC15"/>
    <property type="match status" value="1"/>
</dbReference>
<dbReference type="GO" id="GO:0006886">
    <property type="term" value="P:intracellular protein transport"/>
    <property type="evidence" value="ECO:0007669"/>
    <property type="project" value="InterPro"/>
</dbReference>
<evidence type="ECO:0000259" key="1">
    <source>
        <dbReference type="Pfam" id="PF04091"/>
    </source>
</evidence>
<name>A0A7J6UYF5_THATH</name>